<gene>
    <name evidence="9" type="ORF">F3087_20410</name>
</gene>
<keyword evidence="10" id="KW-1185">Reference proteome</keyword>
<evidence type="ECO:0000256" key="4">
    <source>
        <dbReference type="ARBA" id="ARBA00022723"/>
    </source>
</evidence>
<dbReference type="Gene3D" id="1.10.630.10">
    <property type="entry name" value="Cytochrome P450"/>
    <property type="match status" value="1"/>
</dbReference>
<dbReference type="PANTHER" id="PTHR46696">
    <property type="entry name" value="P450, PUTATIVE (EUROFUNG)-RELATED"/>
    <property type="match status" value="1"/>
</dbReference>
<comment type="caution">
    <text evidence="9">The sequence shown here is derived from an EMBL/GenBank/DDBJ whole genome shotgun (WGS) entry which is preliminary data.</text>
</comment>
<dbReference type="PANTHER" id="PTHR46696:SF4">
    <property type="entry name" value="BIOTIN BIOSYNTHESIS CYTOCHROME P450"/>
    <property type="match status" value="1"/>
</dbReference>
<comment type="similarity">
    <text evidence="2 8">Belongs to the cytochrome P450 family.</text>
</comment>
<keyword evidence="7 8" id="KW-0503">Monooxygenase</keyword>
<evidence type="ECO:0000256" key="8">
    <source>
        <dbReference type="RuleBase" id="RU000461"/>
    </source>
</evidence>
<dbReference type="GO" id="GO:0005506">
    <property type="term" value="F:iron ion binding"/>
    <property type="evidence" value="ECO:0007669"/>
    <property type="project" value="InterPro"/>
</dbReference>
<dbReference type="Proteomes" id="UP000323876">
    <property type="component" value="Unassembled WGS sequence"/>
</dbReference>
<comment type="cofactor">
    <cofactor evidence="1">
        <name>heme</name>
        <dbReference type="ChEBI" id="CHEBI:30413"/>
    </cofactor>
</comment>
<dbReference type="GO" id="GO:0008395">
    <property type="term" value="F:steroid hydroxylase activity"/>
    <property type="evidence" value="ECO:0007669"/>
    <property type="project" value="TreeGrafter"/>
</dbReference>
<dbReference type="OrthoDB" id="502624at2"/>
<accession>A0A5N0EEM1</accession>
<evidence type="ECO:0000313" key="9">
    <source>
        <dbReference type="EMBL" id="KAA8887260.1"/>
    </source>
</evidence>
<evidence type="ECO:0000313" key="10">
    <source>
        <dbReference type="Proteomes" id="UP000323876"/>
    </source>
</evidence>
<dbReference type="SUPFAM" id="SSF48264">
    <property type="entry name" value="Cytochrome P450"/>
    <property type="match status" value="1"/>
</dbReference>
<keyword evidence="4 8" id="KW-0479">Metal-binding</keyword>
<dbReference type="Pfam" id="PF00067">
    <property type="entry name" value="p450"/>
    <property type="match status" value="1"/>
</dbReference>
<protein>
    <submittedName>
        <fullName evidence="9">Cytochrome P450</fullName>
    </submittedName>
</protein>
<evidence type="ECO:0000256" key="3">
    <source>
        <dbReference type="ARBA" id="ARBA00022617"/>
    </source>
</evidence>
<dbReference type="AlphaFoldDB" id="A0A5N0EEM1"/>
<dbReference type="InterPro" id="IPR002397">
    <property type="entry name" value="Cyt_P450_B"/>
</dbReference>
<evidence type="ECO:0000256" key="7">
    <source>
        <dbReference type="ARBA" id="ARBA00023033"/>
    </source>
</evidence>
<proteinExistence type="inferred from homology"/>
<evidence type="ECO:0000256" key="6">
    <source>
        <dbReference type="ARBA" id="ARBA00023004"/>
    </source>
</evidence>
<dbReference type="InterPro" id="IPR017972">
    <property type="entry name" value="Cyt_P450_CS"/>
</dbReference>
<dbReference type="GO" id="GO:0006707">
    <property type="term" value="P:cholesterol catabolic process"/>
    <property type="evidence" value="ECO:0007669"/>
    <property type="project" value="TreeGrafter"/>
</dbReference>
<name>A0A5N0EEM1_9NOCA</name>
<dbReference type="RefSeq" id="WP_150403590.1">
    <property type="nucleotide sequence ID" value="NZ_VXLC01000008.1"/>
</dbReference>
<dbReference type="EMBL" id="VXLC01000008">
    <property type="protein sequence ID" value="KAA8887260.1"/>
    <property type="molecule type" value="Genomic_DNA"/>
</dbReference>
<keyword evidence="3 8" id="KW-0349">Heme</keyword>
<reference evidence="9 10" key="1">
    <citation type="submission" date="2019-09" db="EMBL/GenBank/DDBJ databases">
        <authorList>
            <person name="Wang X."/>
        </authorList>
    </citation>
    <scope>NUCLEOTIDE SEQUENCE [LARGE SCALE GENOMIC DNA]</scope>
    <source>
        <strain evidence="9 10">CICC 11023</strain>
    </source>
</reference>
<dbReference type="GO" id="GO:0020037">
    <property type="term" value="F:heme binding"/>
    <property type="evidence" value="ECO:0007669"/>
    <property type="project" value="InterPro"/>
</dbReference>
<evidence type="ECO:0000256" key="2">
    <source>
        <dbReference type="ARBA" id="ARBA00010617"/>
    </source>
</evidence>
<sequence>MTNALDAIDLFEPGLLDDPYPLYARLRADAPVHRVAGTDFFLVSRWDLVVEATARTTDFSSNLTGALVRQPDGSATVFGLDDRRDAVHVLATGDDPAHLRQRKLVLPTLVAKRIRALEPTITVTVDRLWEKGFDGEGIEWMSAIGDQLPMTVVAGLIGLPDSDVVRLMNWGYTSTELLAGVVTTERLGAVVTASVELAGYLYEKLAIACAAPQDDLLGDLARACAAGDLSREVAVLILVQLVGAGGESTAGLLGNAARLLASDQSMQRRVRAQPDLLEPFLEEALRLESPFRAHHRHVVATTELGGVELPTGSHLLLMWGAANRDPAVFAEPDEIRLNRPVPRGHLAFGKGIHFCVGAALARLEARIALTALLERTDEFHLLPDAAHWVPSIFVRRHQRLRLTTVWPPRTNHQPAQ</sequence>
<dbReference type="InterPro" id="IPR036396">
    <property type="entry name" value="Cyt_P450_sf"/>
</dbReference>
<keyword evidence="6 8" id="KW-0408">Iron</keyword>
<dbReference type="PROSITE" id="PS00086">
    <property type="entry name" value="CYTOCHROME_P450"/>
    <property type="match status" value="1"/>
</dbReference>
<dbReference type="GO" id="GO:0036199">
    <property type="term" value="F:cholest-4-en-3-one 26-monooxygenase activity"/>
    <property type="evidence" value="ECO:0007669"/>
    <property type="project" value="TreeGrafter"/>
</dbReference>
<dbReference type="InterPro" id="IPR001128">
    <property type="entry name" value="Cyt_P450"/>
</dbReference>
<evidence type="ECO:0000256" key="1">
    <source>
        <dbReference type="ARBA" id="ARBA00001971"/>
    </source>
</evidence>
<dbReference type="PRINTS" id="PR00359">
    <property type="entry name" value="BP450"/>
</dbReference>
<organism evidence="9 10">
    <name type="scientific">Nocardia colli</name>
    <dbReference type="NCBI Taxonomy" id="2545717"/>
    <lineage>
        <taxon>Bacteria</taxon>
        <taxon>Bacillati</taxon>
        <taxon>Actinomycetota</taxon>
        <taxon>Actinomycetes</taxon>
        <taxon>Mycobacteriales</taxon>
        <taxon>Nocardiaceae</taxon>
        <taxon>Nocardia</taxon>
    </lineage>
</organism>
<evidence type="ECO:0000256" key="5">
    <source>
        <dbReference type="ARBA" id="ARBA00023002"/>
    </source>
</evidence>
<keyword evidence="5 8" id="KW-0560">Oxidoreductase</keyword>